<sequence length="83" mass="8667">MSTLSLRLPDDLKAAAAAQAERSGVSLNAYITAALAGRVAAQAQTEEFFRRRAAGARRDDFLEVLEKAGRGNPPAPGDGIDGP</sequence>
<evidence type="ECO:0000313" key="2">
    <source>
        <dbReference type="Proteomes" id="UP001596456"/>
    </source>
</evidence>
<reference evidence="2" key="1">
    <citation type="journal article" date="2019" name="Int. J. Syst. Evol. Microbiol.">
        <title>The Global Catalogue of Microorganisms (GCM) 10K type strain sequencing project: providing services to taxonomists for standard genome sequencing and annotation.</title>
        <authorList>
            <consortium name="The Broad Institute Genomics Platform"/>
            <consortium name="The Broad Institute Genome Sequencing Center for Infectious Disease"/>
            <person name="Wu L."/>
            <person name="Ma J."/>
        </authorList>
    </citation>
    <scope>NUCLEOTIDE SEQUENCE [LARGE SCALE GENOMIC DNA]</scope>
    <source>
        <strain evidence="2">CGMCC 1.16275</strain>
    </source>
</reference>
<dbReference type="InterPro" id="IPR008651">
    <property type="entry name" value="Uncharacterised_HicB"/>
</dbReference>
<protein>
    <submittedName>
        <fullName evidence="1">Toxin-antitoxin system HicB family antitoxin</fullName>
    </submittedName>
</protein>
<gene>
    <name evidence="1" type="ORF">ACFQPS_12785</name>
</gene>
<evidence type="ECO:0000313" key="1">
    <source>
        <dbReference type="EMBL" id="MFC7334041.1"/>
    </source>
</evidence>
<dbReference type="SUPFAM" id="SSF47598">
    <property type="entry name" value="Ribbon-helix-helix"/>
    <property type="match status" value="1"/>
</dbReference>
<dbReference type="Pfam" id="PF05534">
    <property type="entry name" value="HicB"/>
    <property type="match status" value="1"/>
</dbReference>
<dbReference type="InterPro" id="IPR010985">
    <property type="entry name" value="Ribbon_hlx_hlx"/>
</dbReference>
<dbReference type="EMBL" id="JBHTCM010000010">
    <property type="protein sequence ID" value="MFC7334041.1"/>
    <property type="molecule type" value="Genomic_DNA"/>
</dbReference>
<organism evidence="1 2">
    <name type="scientific">Rhodocista pekingensis</name>
    <dbReference type="NCBI Taxonomy" id="201185"/>
    <lineage>
        <taxon>Bacteria</taxon>
        <taxon>Pseudomonadati</taxon>
        <taxon>Pseudomonadota</taxon>
        <taxon>Alphaproteobacteria</taxon>
        <taxon>Rhodospirillales</taxon>
        <taxon>Azospirillaceae</taxon>
        <taxon>Rhodocista</taxon>
    </lineage>
</organism>
<proteinExistence type="predicted"/>
<name>A0ABW2KXY3_9PROT</name>
<keyword evidence="2" id="KW-1185">Reference proteome</keyword>
<accession>A0ABW2KXY3</accession>
<comment type="caution">
    <text evidence="1">The sequence shown here is derived from an EMBL/GenBank/DDBJ whole genome shotgun (WGS) entry which is preliminary data.</text>
</comment>
<dbReference type="InterPro" id="IPR013321">
    <property type="entry name" value="Arc_rbn_hlx_hlx"/>
</dbReference>
<dbReference type="RefSeq" id="WP_377359522.1">
    <property type="nucleotide sequence ID" value="NZ_JBHTCM010000010.1"/>
</dbReference>
<dbReference type="Proteomes" id="UP001596456">
    <property type="component" value="Unassembled WGS sequence"/>
</dbReference>
<dbReference type="Gene3D" id="1.10.1220.10">
    <property type="entry name" value="Met repressor-like"/>
    <property type="match status" value="1"/>
</dbReference>